<accession>A0A1G2PNH3</accession>
<dbReference type="InterPro" id="IPR020057">
    <property type="entry name" value="Ribosomal_bL25_b-dom"/>
</dbReference>
<comment type="function">
    <text evidence="5">This is one of the proteins that binds to the 5S RNA in the ribosome where it forms part of the central protuberance.</text>
</comment>
<protein>
    <recommendedName>
        <fullName evidence="5">Large ribosomal subunit protein bL25</fullName>
    </recommendedName>
    <alternativeName>
        <fullName evidence="5">General stress protein CTC</fullName>
    </alternativeName>
</protein>
<evidence type="ECO:0000256" key="4">
    <source>
        <dbReference type="ARBA" id="ARBA00023274"/>
    </source>
</evidence>
<evidence type="ECO:0000256" key="6">
    <source>
        <dbReference type="SAM" id="MobiDB-lite"/>
    </source>
</evidence>
<dbReference type="Gene3D" id="2.40.240.10">
    <property type="entry name" value="Ribosomal Protein L25, Chain P"/>
    <property type="match status" value="1"/>
</dbReference>
<comment type="caution">
    <text evidence="9">The sequence shown here is derived from an EMBL/GenBank/DDBJ whole genome shotgun (WGS) entry which is preliminary data.</text>
</comment>
<name>A0A1G2PNH3_9BACT</name>
<feature type="compositionally biased region" description="Basic and acidic residues" evidence="6">
    <location>
        <begin position="182"/>
        <end position="206"/>
    </location>
</feature>
<dbReference type="EMBL" id="MHSU01000036">
    <property type="protein sequence ID" value="OHA49171.1"/>
    <property type="molecule type" value="Genomic_DNA"/>
</dbReference>
<evidence type="ECO:0000256" key="3">
    <source>
        <dbReference type="ARBA" id="ARBA00022980"/>
    </source>
</evidence>
<dbReference type="InterPro" id="IPR029751">
    <property type="entry name" value="Ribosomal_L25_dom"/>
</dbReference>
<dbReference type="SUPFAM" id="SSF50715">
    <property type="entry name" value="Ribosomal protein L25-like"/>
    <property type="match status" value="1"/>
</dbReference>
<organism evidence="9 10">
    <name type="scientific">Candidatus Terrybacteria bacterium RIFCSPHIGHO2_02_41_19</name>
    <dbReference type="NCBI Taxonomy" id="1802364"/>
    <lineage>
        <taxon>Bacteria</taxon>
        <taxon>Candidatus Terryibacteriota</taxon>
    </lineage>
</organism>
<keyword evidence="4 5" id="KW-0687">Ribonucleoprotein</keyword>
<dbReference type="Gene3D" id="2.170.120.20">
    <property type="entry name" value="Ribosomal protein L25, beta domain"/>
    <property type="match status" value="1"/>
</dbReference>
<feature type="region of interest" description="Disordered" evidence="6">
    <location>
        <begin position="182"/>
        <end position="231"/>
    </location>
</feature>
<proteinExistence type="inferred from homology"/>
<dbReference type="GO" id="GO:0008097">
    <property type="term" value="F:5S rRNA binding"/>
    <property type="evidence" value="ECO:0007669"/>
    <property type="project" value="InterPro"/>
</dbReference>
<gene>
    <name evidence="5" type="primary">rplY</name>
    <name evidence="5" type="synonym">ctc</name>
    <name evidence="9" type="ORF">A2W59_00405</name>
</gene>
<feature type="domain" description="Large ribosomal subunit protein bL25 L25" evidence="7">
    <location>
        <begin position="4"/>
        <end position="88"/>
    </location>
</feature>
<evidence type="ECO:0000259" key="8">
    <source>
        <dbReference type="Pfam" id="PF14693"/>
    </source>
</evidence>
<dbReference type="Pfam" id="PF14693">
    <property type="entry name" value="Ribosomal_TL5_C"/>
    <property type="match status" value="1"/>
</dbReference>
<evidence type="ECO:0000313" key="10">
    <source>
        <dbReference type="Proteomes" id="UP000178646"/>
    </source>
</evidence>
<dbReference type="HAMAP" id="MF_01334">
    <property type="entry name" value="Ribosomal_bL25_CTC"/>
    <property type="match status" value="1"/>
</dbReference>
<dbReference type="InterPro" id="IPR020930">
    <property type="entry name" value="Ribosomal_uL5_bac-type"/>
</dbReference>
<dbReference type="InterPro" id="IPR001021">
    <property type="entry name" value="Ribosomal_bL25_long"/>
</dbReference>
<dbReference type="InterPro" id="IPR037121">
    <property type="entry name" value="Ribosomal_bL25_C"/>
</dbReference>
<dbReference type="NCBIfam" id="TIGR00731">
    <property type="entry name" value="bL25_bact_ctc"/>
    <property type="match status" value="1"/>
</dbReference>
<feature type="domain" description="Large ribosomal subunit protein bL25 beta" evidence="8">
    <location>
        <begin position="97"/>
        <end position="177"/>
    </location>
</feature>
<evidence type="ECO:0000256" key="2">
    <source>
        <dbReference type="ARBA" id="ARBA00022884"/>
    </source>
</evidence>
<dbReference type="AlphaFoldDB" id="A0A1G2PNH3"/>
<comment type="subunit">
    <text evidence="5">Part of the 50S ribosomal subunit; part of the 5S rRNA/L5/L18/L25 subcomplex. Contacts the 5S rRNA. Binds to the 5S rRNA independently of L5 and L18.</text>
</comment>
<keyword evidence="2 5" id="KW-0694">RNA-binding</keyword>
<comment type="similarity">
    <text evidence="5">Belongs to the bacterial ribosomal protein bL25 family. CTC subfamily.</text>
</comment>
<keyword evidence="3 5" id="KW-0689">Ribosomal protein</keyword>
<dbReference type="PANTHER" id="PTHR33284">
    <property type="entry name" value="RIBOSOMAL PROTEIN L25/GLN-TRNA SYNTHETASE, ANTI-CODON-BINDING DOMAIN-CONTAINING PROTEIN"/>
    <property type="match status" value="1"/>
</dbReference>
<keyword evidence="1 5" id="KW-0699">rRNA-binding</keyword>
<sequence length="231" mass="25434">MLKLNTEIRNVFGKKLKSDRKEGKLPAVVYGKGKESKALFVNLNEFKKIWNKIEEATIVKLQGGSSDDVLVYDAEKDPVRGEFIHVDFYALDVDKPITAEVKIIFEGVALAVKEKGGVLVKVLHSLKIEALPKDFPHEIKIDVSKLANIGDRITVKDLALGKSVKIEAREDQVIVLAKPHTEEKVEEAPKAIEDIELSEKKGKKEEEGEGEGGTATPGGKTVPEAKKEGKK</sequence>
<dbReference type="Pfam" id="PF01386">
    <property type="entry name" value="Ribosomal_L25p"/>
    <property type="match status" value="1"/>
</dbReference>
<reference evidence="9 10" key="1">
    <citation type="journal article" date="2016" name="Nat. Commun.">
        <title>Thousands of microbial genomes shed light on interconnected biogeochemical processes in an aquifer system.</title>
        <authorList>
            <person name="Anantharaman K."/>
            <person name="Brown C.T."/>
            <person name="Hug L.A."/>
            <person name="Sharon I."/>
            <person name="Castelle C.J."/>
            <person name="Probst A.J."/>
            <person name="Thomas B.C."/>
            <person name="Singh A."/>
            <person name="Wilkins M.J."/>
            <person name="Karaoz U."/>
            <person name="Brodie E.L."/>
            <person name="Williams K.H."/>
            <person name="Hubbard S.S."/>
            <person name="Banfield J.F."/>
        </authorList>
    </citation>
    <scope>NUCLEOTIDE SEQUENCE [LARGE SCALE GENOMIC DNA]</scope>
</reference>
<dbReference type="CDD" id="cd00495">
    <property type="entry name" value="Ribosomal_L25_TL5_CTC"/>
    <property type="match status" value="1"/>
</dbReference>
<dbReference type="GO" id="GO:0006412">
    <property type="term" value="P:translation"/>
    <property type="evidence" value="ECO:0007669"/>
    <property type="project" value="UniProtKB-UniRule"/>
</dbReference>
<dbReference type="GO" id="GO:0003735">
    <property type="term" value="F:structural constituent of ribosome"/>
    <property type="evidence" value="ECO:0007669"/>
    <property type="project" value="InterPro"/>
</dbReference>
<dbReference type="InterPro" id="IPR020056">
    <property type="entry name" value="Rbsml_bL25/Gln-tRNA_synth_N"/>
</dbReference>
<dbReference type="PANTHER" id="PTHR33284:SF1">
    <property type="entry name" value="RIBOSOMAL PROTEIN L25_GLN-TRNA SYNTHETASE, ANTI-CODON-BINDING DOMAIN-CONTAINING PROTEIN"/>
    <property type="match status" value="1"/>
</dbReference>
<evidence type="ECO:0000313" key="9">
    <source>
        <dbReference type="EMBL" id="OHA49171.1"/>
    </source>
</evidence>
<evidence type="ECO:0000259" key="7">
    <source>
        <dbReference type="Pfam" id="PF01386"/>
    </source>
</evidence>
<evidence type="ECO:0000256" key="5">
    <source>
        <dbReference type="HAMAP-Rule" id="MF_01334"/>
    </source>
</evidence>
<dbReference type="InterPro" id="IPR011035">
    <property type="entry name" value="Ribosomal_bL25/Gln-tRNA_synth"/>
</dbReference>
<dbReference type="GO" id="GO:0022625">
    <property type="term" value="C:cytosolic large ribosomal subunit"/>
    <property type="evidence" value="ECO:0007669"/>
    <property type="project" value="TreeGrafter"/>
</dbReference>
<dbReference type="Proteomes" id="UP000178646">
    <property type="component" value="Unassembled WGS sequence"/>
</dbReference>
<evidence type="ECO:0000256" key="1">
    <source>
        <dbReference type="ARBA" id="ARBA00022730"/>
    </source>
</evidence>